<dbReference type="Pfam" id="PF13581">
    <property type="entry name" value="HATPase_c_2"/>
    <property type="match status" value="1"/>
</dbReference>
<gene>
    <name evidence="4" type="ORF">DQ384_35140</name>
</gene>
<comment type="caution">
    <text evidence="4">The sequence shown here is derived from an EMBL/GenBank/DDBJ whole genome shotgun (WGS) entry which is preliminary data.</text>
</comment>
<dbReference type="SUPFAM" id="SSF55874">
    <property type="entry name" value="ATPase domain of HSP90 chaperone/DNA topoisomerase II/histidine kinase"/>
    <property type="match status" value="1"/>
</dbReference>
<dbReference type="Gene3D" id="3.30.565.10">
    <property type="entry name" value="Histidine kinase-like ATPase, C-terminal domain"/>
    <property type="match status" value="1"/>
</dbReference>
<dbReference type="OrthoDB" id="3474685at2"/>
<evidence type="ECO:0000313" key="5">
    <source>
        <dbReference type="Proteomes" id="UP000253094"/>
    </source>
</evidence>
<organism evidence="4 5">
    <name type="scientific">Sphaerisporangium album</name>
    <dbReference type="NCBI Taxonomy" id="509200"/>
    <lineage>
        <taxon>Bacteria</taxon>
        <taxon>Bacillati</taxon>
        <taxon>Actinomycetota</taxon>
        <taxon>Actinomycetes</taxon>
        <taxon>Streptosporangiales</taxon>
        <taxon>Streptosporangiaceae</taxon>
        <taxon>Sphaerisporangium</taxon>
    </lineage>
</organism>
<dbReference type="InterPro" id="IPR003594">
    <property type="entry name" value="HATPase_dom"/>
</dbReference>
<dbReference type="EMBL" id="QOIL01000027">
    <property type="protein sequence ID" value="RCG22827.1"/>
    <property type="molecule type" value="Genomic_DNA"/>
</dbReference>
<dbReference type="GO" id="GO:0005524">
    <property type="term" value="F:ATP binding"/>
    <property type="evidence" value="ECO:0007669"/>
    <property type="project" value="UniProtKB-KW"/>
</dbReference>
<dbReference type="GO" id="GO:0004674">
    <property type="term" value="F:protein serine/threonine kinase activity"/>
    <property type="evidence" value="ECO:0007669"/>
    <property type="project" value="UniProtKB-KW"/>
</dbReference>
<reference evidence="4 5" key="1">
    <citation type="submission" date="2018-06" db="EMBL/GenBank/DDBJ databases">
        <title>Sphaerisporangium craniellae sp. nov., isolated from a marine sponge in the South China Sea.</title>
        <authorList>
            <person name="Li L."/>
        </authorList>
    </citation>
    <scope>NUCLEOTIDE SEQUENCE [LARGE SCALE GENOMIC DNA]</scope>
    <source>
        <strain evidence="4 5">CCTCC AA 208026</strain>
    </source>
</reference>
<feature type="region of interest" description="Disordered" evidence="2">
    <location>
        <begin position="16"/>
        <end position="38"/>
    </location>
</feature>
<keyword evidence="1" id="KW-0723">Serine/threonine-protein kinase</keyword>
<dbReference type="CDD" id="cd16936">
    <property type="entry name" value="HATPase_RsbW-like"/>
    <property type="match status" value="1"/>
</dbReference>
<feature type="domain" description="Histidine kinase/HSP90-like ATPase" evidence="3">
    <location>
        <begin position="66"/>
        <end position="161"/>
    </location>
</feature>
<dbReference type="Proteomes" id="UP000253094">
    <property type="component" value="Unassembled WGS sequence"/>
</dbReference>
<evidence type="ECO:0000256" key="2">
    <source>
        <dbReference type="SAM" id="MobiDB-lite"/>
    </source>
</evidence>
<dbReference type="InterPro" id="IPR050267">
    <property type="entry name" value="Anti-sigma-factor_SerPK"/>
</dbReference>
<sequence length="184" mass="20001">MSAGILGICFSETNARRQASPMTNRMNSRKATRRQDPHPMRAIPFTASLIGEVELLRRDDTPGVAREAIDKWIGADHPANFNVRLAASELVTNAVRYATAGGVVWLRLFDLGGSALRLEVQDAGTALEEEPILDPPQDDIENSMREGGRGLFIVDAISSDWGATVTKSGGFLVWCVIPNDDPNP</sequence>
<dbReference type="InterPro" id="IPR036890">
    <property type="entry name" value="HATPase_C_sf"/>
</dbReference>
<evidence type="ECO:0000256" key="1">
    <source>
        <dbReference type="ARBA" id="ARBA00022527"/>
    </source>
</evidence>
<keyword evidence="1" id="KW-0808">Transferase</keyword>
<keyword evidence="4" id="KW-0067">ATP-binding</keyword>
<name>A0A367EZK8_9ACTN</name>
<protein>
    <submittedName>
        <fullName evidence="4">ATP-binding protein</fullName>
    </submittedName>
</protein>
<keyword evidence="5" id="KW-1185">Reference proteome</keyword>
<proteinExistence type="predicted"/>
<keyword evidence="1" id="KW-0418">Kinase</keyword>
<dbReference type="PANTHER" id="PTHR35526:SF3">
    <property type="entry name" value="ANTI-SIGMA-F FACTOR RSBW"/>
    <property type="match status" value="1"/>
</dbReference>
<accession>A0A367EZK8</accession>
<evidence type="ECO:0000313" key="4">
    <source>
        <dbReference type="EMBL" id="RCG22827.1"/>
    </source>
</evidence>
<evidence type="ECO:0000259" key="3">
    <source>
        <dbReference type="Pfam" id="PF13581"/>
    </source>
</evidence>
<feature type="compositionally biased region" description="Polar residues" evidence="2">
    <location>
        <begin position="16"/>
        <end position="26"/>
    </location>
</feature>
<dbReference type="AlphaFoldDB" id="A0A367EZK8"/>
<keyword evidence="4" id="KW-0547">Nucleotide-binding</keyword>
<dbReference type="PANTHER" id="PTHR35526">
    <property type="entry name" value="ANTI-SIGMA-F FACTOR RSBW-RELATED"/>
    <property type="match status" value="1"/>
</dbReference>